<evidence type="ECO:0000313" key="3">
    <source>
        <dbReference type="EMBL" id="GIY15287.1"/>
    </source>
</evidence>
<dbReference type="InterPro" id="IPR036691">
    <property type="entry name" value="Endo/exonu/phosph_ase_sf"/>
</dbReference>
<comment type="caution">
    <text evidence="3">The sequence shown here is derived from an EMBL/GenBank/DDBJ whole genome shotgun (WGS) entry which is preliminary data.</text>
</comment>
<dbReference type="InterPro" id="IPR005135">
    <property type="entry name" value="Endo/exonuclease/phosphatase"/>
</dbReference>
<reference evidence="3 4" key="1">
    <citation type="submission" date="2021-06" db="EMBL/GenBank/DDBJ databases">
        <title>Caerostris extrusa draft genome.</title>
        <authorList>
            <person name="Kono N."/>
            <person name="Arakawa K."/>
        </authorList>
    </citation>
    <scope>NUCLEOTIDE SEQUENCE [LARGE SCALE GENOMIC DNA]</scope>
</reference>
<evidence type="ECO:0000256" key="1">
    <source>
        <dbReference type="SAM" id="SignalP"/>
    </source>
</evidence>
<accession>A0AAV4R4I1</accession>
<feature type="signal peptide" evidence="1">
    <location>
        <begin position="1"/>
        <end position="19"/>
    </location>
</feature>
<proteinExistence type="predicted"/>
<dbReference type="AlphaFoldDB" id="A0AAV4R4I1"/>
<dbReference type="EMBL" id="BPLR01007218">
    <property type="protein sequence ID" value="GIY15287.1"/>
    <property type="molecule type" value="Genomic_DNA"/>
</dbReference>
<evidence type="ECO:0000313" key="4">
    <source>
        <dbReference type="Proteomes" id="UP001054945"/>
    </source>
</evidence>
<name>A0AAV4R4I1_CAEEX</name>
<feature type="chain" id="PRO_5043349226" description="Endonuclease/exonuclease/phosphatase domain-containing protein" evidence="1">
    <location>
        <begin position="20"/>
        <end position="456"/>
    </location>
</feature>
<sequence>MRTQLALLVLFVLVTMAAGEYLEQFMNLFTKIACTKENYYSSFNRKHQAVRFLCAGDGRGEGSATYPVWKCPYQSRQSQLPGLDLKLYQPSEVLANFFHGIQTTLTLPACRRRNLIIRQSFKIKGIYDNQKGQAYHHWRRTCFLVKTSEVKYIEVLPNFPPHSTTEAQAINILLPEHTITVINAYHPDTAPIDTLFLQDLASTIVETKILFGHLNAKNPSWDNNLLDAKGKQIEDLIDDLNLTILNTGEITFVSKTNGTASALHHQQNDEISGTLRTHRLGCHGYSPRPRGIPEPLQRCGLHQTVHDIRLQPRHEVVRNMHRSDGRCCSNFAHQMWKKLHHILDKALCSRLIRKELLYHQQNDEISGTLRTRHFGYHGHSRRPRGILNLFTDVACNKLYTSSGFNHVMKLCGTCIEVNVDAAQTAPSKCGSKCFACTEHFRSTISFAKTVRNNSSS</sequence>
<gene>
    <name evidence="3" type="ORF">CEXT_784661</name>
</gene>
<evidence type="ECO:0000259" key="2">
    <source>
        <dbReference type="Pfam" id="PF14529"/>
    </source>
</evidence>
<feature type="domain" description="Endonuclease/exonuclease/phosphatase" evidence="2">
    <location>
        <begin position="179"/>
        <end position="257"/>
    </location>
</feature>
<dbReference type="SUPFAM" id="SSF56219">
    <property type="entry name" value="DNase I-like"/>
    <property type="match status" value="1"/>
</dbReference>
<keyword evidence="1" id="KW-0732">Signal</keyword>
<organism evidence="3 4">
    <name type="scientific">Caerostris extrusa</name>
    <name type="common">Bark spider</name>
    <name type="synonym">Caerostris bankana</name>
    <dbReference type="NCBI Taxonomy" id="172846"/>
    <lineage>
        <taxon>Eukaryota</taxon>
        <taxon>Metazoa</taxon>
        <taxon>Ecdysozoa</taxon>
        <taxon>Arthropoda</taxon>
        <taxon>Chelicerata</taxon>
        <taxon>Arachnida</taxon>
        <taxon>Araneae</taxon>
        <taxon>Araneomorphae</taxon>
        <taxon>Entelegynae</taxon>
        <taxon>Araneoidea</taxon>
        <taxon>Araneidae</taxon>
        <taxon>Caerostris</taxon>
    </lineage>
</organism>
<dbReference type="GO" id="GO:0003824">
    <property type="term" value="F:catalytic activity"/>
    <property type="evidence" value="ECO:0007669"/>
    <property type="project" value="InterPro"/>
</dbReference>
<keyword evidence="4" id="KW-1185">Reference proteome</keyword>
<dbReference type="Pfam" id="PF14529">
    <property type="entry name" value="Exo_endo_phos_2"/>
    <property type="match status" value="1"/>
</dbReference>
<dbReference type="Proteomes" id="UP001054945">
    <property type="component" value="Unassembled WGS sequence"/>
</dbReference>
<dbReference type="Gene3D" id="3.60.10.10">
    <property type="entry name" value="Endonuclease/exonuclease/phosphatase"/>
    <property type="match status" value="1"/>
</dbReference>
<protein>
    <recommendedName>
        <fullName evidence="2">Endonuclease/exonuclease/phosphatase domain-containing protein</fullName>
    </recommendedName>
</protein>